<dbReference type="EMBL" id="CP060394">
    <property type="protein sequence ID" value="QNI30909.1"/>
    <property type="molecule type" value="Genomic_DNA"/>
</dbReference>
<evidence type="ECO:0008006" key="4">
    <source>
        <dbReference type="Google" id="ProtNLM"/>
    </source>
</evidence>
<dbReference type="AlphaFoldDB" id="A0A7G8BED9"/>
<dbReference type="Proteomes" id="UP000515312">
    <property type="component" value="Chromosome"/>
</dbReference>
<keyword evidence="1" id="KW-0472">Membrane</keyword>
<reference evidence="2 3" key="1">
    <citation type="submission" date="2020-08" db="EMBL/GenBank/DDBJ databases">
        <title>Edaphobacter telluris sp. nov. and Acidobacterium dinghuensis sp. nov., two acidobacteria isolated from forest soil.</title>
        <authorList>
            <person name="Fu J."/>
            <person name="Qiu L."/>
        </authorList>
    </citation>
    <scope>NUCLEOTIDE SEQUENCE [LARGE SCALE GENOMIC DNA]</scope>
    <source>
        <strain evidence="2">4Y35</strain>
    </source>
</reference>
<name>A0A7G8BED9_9BACT</name>
<proteinExistence type="predicted"/>
<sequence length="252" mass="28565">MKHLTEEEMIEHYYSEDSHKVDAEIHLQACKQCAQAYEELGKLLGSIRVPEPPPRSSEYGAQVWQSIQGALRPYQPKRKRRFLLWPQLAYAAACLVFLAGAFWAGRMWEHAHTKTLQAGNPQQAKERVVLFVLDNHLDRSERLLVQLNHAGAEGENVDLPLQAEARQLLTDNRLYRQSVAQTDDPLLAAALDHLERVLLEVANSPDDLSNTDIARIQQEMNTQGLLFQIRVLRTKVSEQKTNAQASQKGANI</sequence>
<organism evidence="2 3">
    <name type="scientific">Alloacidobacterium dinghuense</name>
    <dbReference type="NCBI Taxonomy" id="2763107"/>
    <lineage>
        <taxon>Bacteria</taxon>
        <taxon>Pseudomonadati</taxon>
        <taxon>Acidobacteriota</taxon>
        <taxon>Terriglobia</taxon>
        <taxon>Terriglobales</taxon>
        <taxon>Acidobacteriaceae</taxon>
        <taxon>Alloacidobacterium</taxon>
    </lineage>
</organism>
<keyword evidence="3" id="KW-1185">Reference proteome</keyword>
<evidence type="ECO:0000256" key="1">
    <source>
        <dbReference type="SAM" id="Phobius"/>
    </source>
</evidence>
<gene>
    <name evidence="2" type="ORF">H7849_17565</name>
</gene>
<keyword evidence="1" id="KW-1133">Transmembrane helix</keyword>
<protein>
    <recommendedName>
        <fullName evidence="4">Zinc-finger domain-containing protein</fullName>
    </recommendedName>
</protein>
<keyword evidence="1" id="KW-0812">Transmembrane</keyword>
<evidence type="ECO:0000313" key="2">
    <source>
        <dbReference type="EMBL" id="QNI30909.1"/>
    </source>
</evidence>
<dbReference type="KEGG" id="adin:H7849_17565"/>
<accession>A0A7G8BED9</accession>
<feature type="transmembrane region" description="Helical" evidence="1">
    <location>
        <begin position="82"/>
        <end position="104"/>
    </location>
</feature>
<evidence type="ECO:0000313" key="3">
    <source>
        <dbReference type="Proteomes" id="UP000515312"/>
    </source>
</evidence>
<dbReference type="RefSeq" id="WP_186741122.1">
    <property type="nucleotide sequence ID" value="NZ_CP060394.1"/>
</dbReference>